<dbReference type="FunFam" id="3.60.40.10:FF:000025">
    <property type="entry name" value="Protein phosphatase 2C 16"/>
    <property type="match status" value="1"/>
</dbReference>
<evidence type="ECO:0000256" key="1">
    <source>
        <dbReference type="ARBA" id="ARBA00001936"/>
    </source>
</evidence>
<evidence type="ECO:0000256" key="12">
    <source>
        <dbReference type="ARBA" id="ARBA00048336"/>
    </source>
</evidence>
<dbReference type="InterPro" id="IPR036457">
    <property type="entry name" value="PPM-type-like_dom_sf"/>
</dbReference>
<dbReference type="eggNOG" id="KOG0698">
    <property type="taxonomic scope" value="Eukaryota"/>
</dbReference>
<evidence type="ECO:0000256" key="10">
    <source>
        <dbReference type="ARBA" id="ARBA00023211"/>
    </source>
</evidence>
<keyword evidence="8" id="KW-0460">Magnesium</keyword>
<comment type="catalytic activity">
    <reaction evidence="12">
        <text>O-phospho-L-threonyl-[protein] + H2O = L-threonyl-[protein] + phosphate</text>
        <dbReference type="Rhea" id="RHEA:47004"/>
        <dbReference type="Rhea" id="RHEA-COMP:11060"/>
        <dbReference type="Rhea" id="RHEA-COMP:11605"/>
        <dbReference type="ChEBI" id="CHEBI:15377"/>
        <dbReference type="ChEBI" id="CHEBI:30013"/>
        <dbReference type="ChEBI" id="CHEBI:43474"/>
        <dbReference type="ChEBI" id="CHEBI:61977"/>
        <dbReference type="EC" id="3.1.3.16"/>
    </reaction>
</comment>
<dbReference type="AlphaFoldDB" id="A0A059CVR5"/>
<evidence type="ECO:0000256" key="8">
    <source>
        <dbReference type="ARBA" id="ARBA00022842"/>
    </source>
</evidence>
<dbReference type="InterPro" id="IPR000222">
    <property type="entry name" value="PP2C_BS"/>
</dbReference>
<dbReference type="Gramene" id="KCW82035">
    <property type="protein sequence ID" value="KCW82035"/>
    <property type="gene ID" value="EUGRSUZ_C03407"/>
</dbReference>
<dbReference type="SUPFAM" id="SSF81606">
    <property type="entry name" value="PP2C-like"/>
    <property type="match status" value="1"/>
</dbReference>
<comment type="cofactor">
    <cofactor evidence="1">
        <name>Mn(2+)</name>
        <dbReference type="ChEBI" id="CHEBI:29035"/>
    </cofactor>
</comment>
<dbReference type="EC" id="3.1.3.16" evidence="4"/>
<keyword evidence="10" id="KW-0464">Manganese</keyword>
<reference evidence="15" key="1">
    <citation type="submission" date="2013-07" db="EMBL/GenBank/DDBJ databases">
        <title>The genome of Eucalyptus grandis.</title>
        <authorList>
            <person name="Schmutz J."/>
            <person name="Hayes R."/>
            <person name="Myburg A."/>
            <person name="Tuskan G."/>
            <person name="Grattapaglia D."/>
            <person name="Rokhsar D.S."/>
        </authorList>
    </citation>
    <scope>NUCLEOTIDE SEQUENCE</scope>
    <source>
        <tissue evidence="15">Leaf extractions</tissue>
    </source>
</reference>
<evidence type="ECO:0000256" key="6">
    <source>
        <dbReference type="ARBA" id="ARBA00022723"/>
    </source>
</evidence>
<dbReference type="Gramene" id="KCW82034">
    <property type="protein sequence ID" value="KCW82034"/>
    <property type="gene ID" value="EUGRSUZ_C03407"/>
</dbReference>
<comment type="similarity">
    <text evidence="3 13">Belongs to the PP2C family.</text>
</comment>
<accession>A0A059CVR5</accession>
<dbReference type="PROSITE" id="PS01032">
    <property type="entry name" value="PPM_1"/>
    <property type="match status" value="1"/>
</dbReference>
<evidence type="ECO:0000256" key="13">
    <source>
        <dbReference type="RuleBase" id="RU003465"/>
    </source>
</evidence>
<evidence type="ECO:0000256" key="11">
    <source>
        <dbReference type="ARBA" id="ARBA00047761"/>
    </source>
</evidence>
<evidence type="ECO:0000256" key="2">
    <source>
        <dbReference type="ARBA" id="ARBA00001946"/>
    </source>
</evidence>
<dbReference type="STRING" id="71139.A0A059CVR5"/>
<evidence type="ECO:0000256" key="9">
    <source>
        <dbReference type="ARBA" id="ARBA00022912"/>
    </source>
</evidence>
<dbReference type="InterPro" id="IPR001932">
    <property type="entry name" value="PPM-type_phosphatase-like_dom"/>
</dbReference>
<evidence type="ECO:0000256" key="3">
    <source>
        <dbReference type="ARBA" id="ARBA00006702"/>
    </source>
</evidence>
<dbReference type="InterPro" id="IPR015655">
    <property type="entry name" value="PP2C"/>
</dbReference>
<organism evidence="15">
    <name type="scientific">Eucalyptus grandis</name>
    <name type="common">Flooded gum</name>
    <dbReference type="NCBI Taxonomy" id="71139"/>
    <lineage>
        <taxon>Eukaryota</taxon>
        <taxon>Viridiplantae</taxon>
        <taxon>Streptophyta</taxon>
        <taxon>Embryophyta</taxon>
        <taxon>Tracheophyta</taxon>
        <taxon>Spermatophyta</taxon>
        <taxon>Magnoliopsida</taxon>
        <taxon>eudicotyledons</taxon>
        <taxon>Gunneridae</taxon>
        <taxon>Pentapetalae</taxon>
        <taxon>rosids</taxon>
        <taxon>malvids</taxon>
        <taxon>Myrtales</taxon>
        <taxon>Myrtaceae</taxon>
        <taxon>Myrtoideae</taxon>
        <taxon>Eucalypteae</taxon>
        <taxon>Eucalyptus</taxon>
    </lineage>
</organism>
<keyword evidence="7 13" id="KW-0378">Hydrolase</keyword>
<gene>
    <name evidence="15" type="ORF">EUGRSUZ_C03407</name>
</gene>
<protein>
    <recommendedName>
        <fullName evidence="4">protein-serine/threonine phosphatase</fullName>
        <ecNumber evidence="4">3.1.3.16</ecNumber>
    </recommendedName>
</protein>
<sequence>MEEISSTLAVPFRLNNMTSDESALQTQIEITGLKFIASTAGLLSDHPGVLSPSISDHAAAQDLSSGSKSGKFGVLTVSTDEDESRGGGIFWKTVENELKLTPEDGKVHSPYACGQFINYSCSYTVASDTTSACHEEFVPVKASFDKKSMTVIDVSDATLGSVSNVNKLGELESRRELQRTASRSVSEVDYVPLWGLNSICGTRSEMEDAVAVVPRLLKIPSLMLAGRQNLELRNQHGKDLTAHFFGVYDGHGGSQVASYCRERIHLALAEEMEVAKRGFRNGSSWSNGKEQLEKAFSNCFLKVDDEVCDVSRSMNGSDPSLIESMAPETVGSTAVVGLVCSTHIIIANCGDSRAVLYRGKETVPLSVDHKPNREDECARIEAAGGRVILWDGFRVCGVLAMSRAIGDRYLKPSIIPDPEVVFFPRAKEDECLILASDGLWDVVTNEEACDMARRRILLWHKKNGDNLPVERGEGADPAAQAAADYLSKLALQRGSRDNISVIVIDLKAQRKFKKKIVPEAQQPGTVNT</sequence>
<name>A0A059CVR5_EUCGR</name>
<keyword evidence="6" id="KW-0479">Metal-binding</keyword>
<evidence type="ECO:0000256" key="4">
    <source>
        <dbReference type="ARBA" id="ARBA00013081"/>
    </source>
</evidence>
<keyword evidence="5" id="KW-0938">Abscisic acid signaling pathway</keyword>
<dbReference type="GO" id="GO:0004722">
    <property type="term" value="F:protein serine/threonine phosphatase activity"/>
    <property type="evidence" value="ECO:0000318"/>
    <property type="project" value="GO_Central"/>
</dbReference>
<dbReference type="GO" id="GO:0009738">
    <property type="term" value="P:abscisic acid-activated signaling pathway"/>
    <property type="evidence" value="ECO:0007669"/>
    <property type="project" value="UniProtKB-KW"/>
</dbReference>
<keyword evidence="9 13" id="KW-0904">Protein phosphatase</keyword>
<dbReference type="CDD" id="cd00143">
    <property type="entry name" value="PP2Cc"/>
    <property type="match status" value="1"/>
</dbReference>
<dbReference type="EMBL" id="KK198755">
    <property type="protein sequence ID" value="KCW82034.1"/>
    <property type="molecule type" value="Genomic_DNA"/>
</dbReference>
<dbReference type="GO" id="GO:1902531">
    <property type="term" value="P:regulation of intracellular signal transduction"/>
    <property type="evidence" value="ECO:0000318"/>
    <property type="project" value="GO_Central"/>
</dbReference>
<evidence type="ECO:0000256" key="7">
    <source>
        <dbReference type="ARBA" id="ARBA00022801"/>
    </source>
</evidence>
<dbReference type="OrthoDB" id="10264738at2759"/>
<comment type="cofactor">
    <cofactor evidence="2">
        <name>Mg(2+)</name>
        <dbReference type="ChEBI" id="CHEBI:18420"/>
    </cofactor>
</comment>
<proteinExistence type="inferred from homology"/>
<dbReference type="OMA" id="CHDRIHF"/>
<feature type="domain" description="PPM-type phosphatase" evidence="14">
    <location>
        <begin position="193"/>
        <end position="506"/>
    </location>
</feature>
<dbReference type="SMART" id="SM00332">
    <property type="entry name" value="PP2Cc"/>
    <property type="match status" value="1"/>
</dbReference>
<evidence type="ECO:0000313" key="15">
    <source>
        <dbReference type="EMBL" id="KCW82035.1"/>
    </source>
</evidence>
<dbReference type="PANTHER" id="PTHR47992">
    <property type="entry name" value="PROTEIN PHOSPHATASE"/>
    <property type="match status" value="1"/>
</dbReference>
<dbReference type="Gene3D" id="3.60.40.10">
    <property type="entry name" value="PPM-type phosphatase domain"/>
    <property type="match status" value="1"/>
</dbReference>
<comment type="catalytic activity">
    <reaction evidence="11">
        <text>O-phospho-L-seryl-[protein] + H2O = L-seryl-[protein] + phosphate</text>
        <dbReference type="Rhea" id="RHEA:20629"/>
        <dbReference type="Rhea" id="RHEA-COMP:9863"/>
        <dbReference type="Rhea" id="RHEA-COMP:11604"/>
        <dbReference type="ChEBI" id="CHEBI:15377"/>
        <dbReference type="ChEBI" id="CHEBI:29999"/>
        <dbReference type="ChEBI" id="CHEBI:43474"/>
        <dbReference type="ChEBI" id="CHEBI:83421"/>
        <dbReference type="EC" id="3.1.3.16"/>
    </reaction>
</comment>
<dbReference type="GO" id="GO:0046872">
    <property type="term" value="F:metal ion binding"/>
    <property type="evidence" value="ECO:0007669"/>
    <property type="project" value="UniProtKB-KW"/>
</dbReference>
<dbReference type="Pfam" id="PF00481">
    <property type="entry name" value="PP2C"/>
    <property type="match status" value="1"/>
</dbReference>
<dbReference type="PROSITE" id="PS51746">
    <property type="entry name" value="PPM_2"/>
    <property type="match status" value="1"/>
</dbReference>
<dbReference type="EMBL" id="KK198755">
    <property type="protein sequence ID" value="KCW82035.1"/>
    <property type="molecule type" value="Genomic_DNA"/>
</dbReference>
<dbReference type="KEGG" id="egr:104438067"/>
<evidence type="ECO:0000259" key="14">
    <source>
        <dbReference type="PROSITE" id="PS51746"/>
    </source>
</evidence>
<evidence type="ECO:0000256" key="5">
    <source>
        <dbReference type="ARBA" id="ARBA00022682"/>
    </source>
</evidence>